<evidence type="ECO:0000256" key="4">
    <source>
        <dbReference type="PROSITE-ProRule" id="PRU00335"/>
    </source>
</evidence>
<protein>
    <submittedName>
        <fullName evidence="6">Transcriptional regulator</fullName>
    </submittedName>
</protein>
<dbReference type="EMBL" id="CP009285">
    <property type="protein sequence ID" value="AIQ57640.1"/>
    <property type="molecule type" value="Genomic_DNA"/>
</dbReference>
<dbReference type="GO" id="GO:0003700">
    <property type="term" value="F:DNA-binding transcription factor activity"/>
    <property type="evidence" value="ECO:0007669"/>
    <property type="project" value="TreeGrafter"/>
</dbReference>
<dbReference type="Pfam" id="PF00440">
    <property type="entry name" value="TetR_N"/>
    <property type="match status" value="1"/>
</dbReference>
<dbReference type="GO" id="GO:0000976">
    <property type="term" value="F:transcription cis-regulatory region binding"/>
    <property type="evidence" value="ECO:0007669"/>
    <property type="project" value="TreeGrafter"/>
</dbReference>
<dbReference type="PANTHER" id="PTHR30055">
    <property type="entry name" value="HTH-TYPE TRANSCRIPTIONAL REGULATOR RUTR"/>
    <property type="match status" value="1"/>
</dbReference>
<dbReference type="InterPro" id="IPR050109">
    <property type="entry name" value="HTH-type_TetR-like_transc_reg"/>
</dbReference>
<gene>
    <name evidence="6" type="ORF">PBOR_12405</name>
</gene>
<reference evidence="6" key="1">
    <citation type="submission" date="2014-08" db="EMBL/GenBank/DDBJ databases">
        <title>Comparative genomics of the Paenibacillus odorifer group.</title>
        <authorList>
            <person name="den Bakker H.C."/>
            <person name="Tsai Y.-C.Y.-C."/>
            <person name="Martin N."/>
            <person name="Korlach J."/>
            <person name="Wiedmann M."/>
        </authorList>
    </citation>
    <scope>NUCLEOTIDE SEQUENCE [LARGE SCALE GENOMIC DNA]</scope>
    <source>
        <strain evidence="6">DSM 13188</strain>
    </source>
</reference>
<dbReference type="Gene3D" id="1.10.10.60">
    <property type="entry name" value="Homeodomain-like"/>
    <property type="match status" value="1"/>
</dbReference>
<dbReference type="InterPro" id="IPR011075">
    <property type="entry name" value="TetR_C"/>
</dbReference>
<dbReference type="HOGENOM" id="CLU_069356_25_3_9"/>
<keyword evidence="2 4" id="KW-0238">DNA-binding</keyword>
<evidence type="ECO:0000313" key="7">
    <source>
        <dbReference type="Proteomes" id="UP000029518"/>
    </source>
</evidence>
<evidence type="ECO:0000256" key="2">
    <source>
        <dbReference type="ARBA" id="ARBA00023125"/>
    </source>
</evidence>
<evidence type="ECO:0000313" key="6">
    <source>
        <dbReference type="EMBL" id="AIQ57640.1"/>
    </source>
</evidence>
<organism evidence="6 7">
    <name type="scientific">Paenibacillus borealis</name>
    <dbReference type="NCBI Taxonomy" id="160799"/>
    <lineage>
        <taxon>Bacteria</taxon>
        <taxon>Bacillati</taxon>
        <taxon>Bacillota</taxon>
        <taxon>Bacilli</taxon>
        <taxon>Bacillales</taxon>
        <taxon>Paenibacillaceae</taxon>
        <taxon>Paenibacillus</taxon>
    </lineage>
</organism>
<feature type="DNA-binding region" description="H-T-H motif" evidence="4">
    <location>
        <begin position="41"/>
        <end position="60"/>
    </location>
</feature>
<sequence>MNDIKQEDQPRGGRRRGEVLEQAILQAAWEELGEAGYARLTMEGIAVRAQTNKTALYRRWPNKAKIVAAAIKKHMPKTTLAAPDSGDLRTDMLQLFQSFARPLQGLGAETIHGLLVDYHGDDLIALLPKIMPPKTGGKLNAIMGTILENAEKRGEVRLDRIPERVILLPLDLFRYELLTTHEPVSDETVTGIIDDIFLPLVRLR</sequence>
<dbReference type="PANTHER" id="PTHR30055:SF148">
    <property type="entry name" value="TETR-FAMILY TRANSCRIPTIONAL REGULATOR"/>
    <property type="match status" value="1"/>
</dbReference>
<dbReference type="InterPro" id="IPR001647">
    <property type="entry name" value="HTH_TetR"/>
</dbReference>
<evidence type="ECO:0000256" key="1">
    <source>
        <dbReference type="ARBA" id="ARBA00023015"/>
    </source>
</evidence>
<proteinExistence type="predicted"/>
<accession>A0A089LC10</accession>
<evidence type="ECO:0000256" key="3">
    <source>
        <dbReference type="ARBA" id="ARBA00023163"/>
    </source>
</evidence>
<feature type="domain" description="HTH tetR-type" evidence="5">
    <location>
        <begin position="18"/>
        <end position="78"/>
    </location>
</feature>
<dbReference type="OrthoDB" id="9796019at2"/>
<dbReference type="KEGG" id="pbd:PBOR_12405"/>
<dbReference type="SUPFAM" id="SSF48498">
    <property type="entry name" value="Tetracyclin repressor-like, C-terminal domain"/>
    <property type="match status" value="1"/>
</dbReference>
<dbReference type="InterPro" id="IPR036271">
    <property type="entry name" value="Tet_transcr_reg_TetR-rel_C_sf"/>
</dbReference>
<dbReference type="RefSeq" id="WP_042211843.1">
    <property type="nucleotide sequence ID" value="NZ_CP009285.1"/>
</dbReference>
<dbReference type="Proteomes" id="UP000029518">
    <property type="component" value="Chromosome"/>
</dbReference>
<dbReference type="InterPro" id="IPR009057">
    <property type="entry name" value="Homeodomain-like_sf"/>
</dbReference>
<dbReference type="Pfam" id="PF16859">
    <property type="entry name" value="TetR_C_11"/>
    <property type="match status" value="1"/>
</dbReference>
<keyword evidence="7" id="KW-1185">Reference proteome</keyword>
<name>A0A089LC10_PAEBO</name>
<keyword evidence="3" id="KW-0804">Transcription</keyword>
<dbReference type="AlphaFoldDB" id="A0A089LC10"/>
<dbReference type="SUPFAM" id="SSF46689">
    <property type="entry name" value="Homeodomain-like"/>
    <property type="match status" value="1"/>
</dbReference>
<dbReference type="Gene3D" id="1.10.357.10">
    <property type="entry name" value="Tetracycline Repressor, domain 2"/>
    <property type="match status" value="1"/>
</dbReference>
<evidence type="ECO:0000259" key="5">
    <source>
        <dbReference type="PROSITE" id="PS50977"/>
    </source>
</evidence>
<keyword evidence="1" id="KW-0805">Transcription regulation</keyword>
<dbReference type="PROSITE" id="PS50977">
    <property type="entry name" value="HTH_TETR_2"/>
    <property type="match status" value="1"/>
</dbReference>